<comment type="caution">
    <text evidence="8">The sequence shown here is derived from an EMBL/GenBank/DDBJ whole genome shotgun (WGS) entry which is preliminary data.</text>
</comment>
<organism evidence="8 9">
    <name type="scientific">Flavobacterium arundinis</name>
    <dbReference type="NCBI Taxonomy" id="3139143"/>
    <lineage>
        <taxon>Bacteria</taxon>
        <taxon>Pseudomonadati</taxon>
        <taxon>Bacteroidota</taxon>
        <taxon>Flavobacteriia</taxon>
        <taxon>Flavobacteriales</taxon>
        <taxon>Flavobacteriaceae</taxon>
        <taxon>Flavobacterium</taxon>
    </lineage>
</organism>
<dbReference type="InterPro" id="IPR000415">
    <property type="entry name" value="Nitroreductase-like"/>
</dbReference>
<dbReference type="Pfam" id="PF00881">
    <property type="entry name" value="Nitroreductase"/>
    <property type="match status" value="1"/>
</dbReference>
<keyword evidence="5" id="KW-0521">NADP</keyword>
<evidence type="ECO:0000256" key="1">
    <source>
        <dbReference type="ARBA" id="ARBA00001917"/>
    </source>
</evidence>
<gene>
    <name evidence="8" type="ORF">AAEO56_02625</name>
</gene>
<evidence type="ECO:0000256" key="2">
    <source>
        <dbReference type="ARBA" id="ARBA00007118"/>
    </source>
</evidence>
<evidence type="ECO:0000256" key="5">
    <source>
        <dbReference type="ARBA" id="ARBA00022857"/>
    </source>
</evidence>
<evidence type="ECO:0000256" key="3">
    <source>
        <dbReference type="ARBA" id="ARBA00022630"/>
    </source>
</evidence>
<sequence length="210" mass="23921">MTDYIESLQWRYATKKYDADRKVSDEDLETLKEAVRLSVSSMGLQPYKVILVENPEVREKLRAASNNQASITEASHVFVFANETNVGHSHIEKYLDNISRTREVTRESLNPFSKSMHNFIESQTEDFKNFWTSKQAYLAMSSLINAAAVLHIDATPMEGFNRPAVNEVLGLSELGLSAAVIATIGYRHKDDSFQHFKKVRKSKEELFITI</sequence>
<name>A0ABU9HTK8_9FLAO</name>
<feature type="domain" description="Nitroreductase" evidence="7">
    <location>
        <begin position="9"/>
        <end position="186"/>
    </location>
</feature>
<dbReference type="InterPro" id="IPR029479">
    <property type="entry name" value="Nitroreductase"/>
</dbReference>
<comment type="similarity">
    <text evidence="2">Belongs to the nitroreductase family.</text>
</comment>
<keyword evidence="9" id="KW-1185">Reference proteome</keyword>
<comment type="cofactor">
    <cofactor evidence="1">
        <name>FMN</name>
        <dbReference type="ChEBI" id="CHEBI:58210"/>
    </cofactor>
</comment>
<dbReference type="RefSeq" id="WP_341695462.1">
    <property type="nucleotide sequence ID" value="NZ_JBBYHR010000001.1"/>
</dbReference>
<evidence type="ECO:0000313" key="8">
    <source>
        <dbReference type="EMBL" id="MEL1243144.1"/>
    </source>
</evidence>
<dbReference type="EMBL" id="JBBYHR010000001">
    <property type="protein sequence ID" value="MEL1243144.1"/>
    <property type="molecule type" value="Genomic_DNA"/>
</dbReference>
<evidence type="ECO:0000313" key="9">
    <source>
        <dbReference type="Proteomes" id="UP001464555"/>
    </source>
</evidence>
<dbReference type="CDD" id="cd02149">
    <property type="entry name" value="NfsB-like"/>
    <property type="match status" value="1"/>
</dbReference>
<proteinExistence type="inferred from homology"/>
<dbReference type="PANTHER" id="PTHR43673:SF2">
    <property type="entry name" value="NITROREDUCTASE"/>
    <property type="match status" value="1"/>
</dbReference>
<dbReference type="InterPro" id="IPR033878">
    <property type="entry name" value="NfsB-like"/>
</dbReference>
<accession>A0ABU9HTK8</accession>
<evidence type="ECO:0000256" key="6">
    <source>
        <dbReference type="ARBA" id="ARBA00023002"/>
    </source>
</evidence>
<protein>
    <submittedName>
        <fullName evidence="8">NAD(P)H-dependent oxidoreductase</fullName>
    </submittedName>
</protein>
<dbReference type="PANTHER" id="PTHR43673">
    <property type="entry name" value="NAD(P)H NITROREDUCTASE YDGI-RELATED"/>
    <property type="match status" value="1"/>
</dbReference>
<dbReference type="SUPFAM" id="SSF55469">
    <property type="entry name" value="FMN-dependent nitroreductase-like"/>
    <property type="match status" value="1"/>
</dbReference>
<dbReference type="Proteomes" id="UP001464555">
    <property type="component" value="Unassembled WGS sequence"/>
</dbReference>
<dbReference type="Gene3D" id="3.40.109.10">
    <property type="entry name" value="NADH Oxidase"/>
    <property type="match status" value="1"/>
</dbReference>
<evidence type="ECO:0000256" key="4">
    <source>
        <dbReference type="ARBA" id="ARBA00022643"/>
    </source>
</evidence>
<keyword evidence="3" id="KW-0285">Flavoprotein</keyword>
<keyword evidence="6" id="KW-0560">Oxidoreductase</keyword>
<keyword evidence="4" id="KW-0288">FMN</keyword>
<evidence type="ECO:0000259" key="7">
    <source>
        <dbReference type="Pfam" id="PF00881"/>
    </source>
</evidence>
<reference evidence="8 9" key="1">
    <citation type="submission" date="2024-04" db="EMBL/GenBank/DDBJ databases">
        <title>Flavobacterium sp. DGU11 16S ribosomal RNA gene Genome sequencing and assembly.</title>
        <authorList>
            <person name="Park S."/>
        </authorList>
    </citation>
    <scope>NUCLEOTIDE SEQUENCE [LARGE SCALE GENOMIC DNA]</scope>
    <source>
        <strain evidence="8 9">DGU11</strain>
    </source>
</reference>